<evidence type="ECO:0000313" key="3">
    <source>
        <dbReference type="Proteomes" id="UP001059773"/>
    </source>
</evidence>
<evidence type="ECO:0000256" key="1">
    <source>
        <dbReference type="SAM" id="SignalP"/>
    </source>
</evidence>
<gene>
    <name evidence="2" type="ORF">NP439_05495</name>
</gene>
<name>A0ABY5JXH1_9BACI</name>
<proteinExistence type="predicted"/>
<dbReference type="SUPFAM" id="SSF54427">
    <property type="entry name" value="NTF2-like"/>
    <property type="match status" value="1"/>
</dbReference>
<sequence>MKKRNYFLFVLFLTVFISACASGKEVDADKEFEEAEQAYAIPEDEELFDLFDEHVEAFNEKDIETYMEAIHPDSPSFEASREHMESLKDINVELEINEIYVEDKDETIANVYIEQDTYFHDAVGKNNRFEATHELRRHGHDWKVYSTSPINQVAIDENGEEVEVSEEDKLLEELENESMEDIEGEYADFIKDIDLSEIEEDLTFHSYEEDMDYGILTFIFSEDLDKQLTVEILADEAGPNVIEDYAYNVESNYGIEGVETSILEQDDNQLIYTVSFPEEMAGYPEHVQVGKAYIDGNNLNALIYTEFEKHELEDDDIDAWVDNLEEIE</sequence>
<dbReference type="Gene3D" id="3.10.450.50">
    <property type="match status" value="1"/>
</dbReference>
<evidence type="ECO:0000313" key="2">
    <source>
        <dbReference type="EMBL" id="UUI04137.1"/>
    </source>
</evidence>
<protein>
    <submittedName>
        <fullName evidence="2">Uncharacterized protein</fullName>
    </submittedName>
</protein>
<dbReference type="EMBL" id="CP101914">
    <property type="protein sequence ID" value="UUI04137.1"/>
    <property type="molecule type" value="Genomic_DNA"/>
</dbReference>
<dbReference type="PROSITE" id="PS51257">
    <property type="entry name" value="PROKAR_LIPOPROTEIN"/>
    <property type="match status" value="1"/>
</dbReference>
<dbReference type="Proteomes" id="UP001059773">
    <property type="component" value="Chromosome"/>
</dbReference>
<dbReference type="RefSeq" id="WP_256709113.1">
    <property type="nucleotide sequence ID" value="NZ_CP101914.1"/>
</dbReference>
<keyword evidence="1" id="KW-0732">Signal</keyword>
<dbReference type="InterPro" id="IPR032710">
    <property type="entry name" value="NTF2-like_dom_sf"/>
</dbReference>
<keyword evidence="3" id="KW-1185">Reference proteome</keyword>
<accession>A0ABY5JXH1</accession>
<feature type="signal peptide" evidence="1">
    <location>
        <begin position="1"/>
        <end position="21"/>
    </location>
</feature>
<reference evidence="2" key="1">
    <citation type="submission" date="2022-07" db="EMBL/GenBank/DDBJ databases">
        <title>FELIX.</title>
        <authorList>
            <person name="Wan K.H."/>
            <person name="Park S."/>
            <person name="Lawrence Q."/>
            <person name="Eichenberger J.P."/>
            <person name="Booth B.W."/>
            <person name="Piaggio A.J."/>
            <person name="Chandler J.C."/>
            <person name="Franklin A.B."/>
            <person name="Celniker S.E."/>
        </authorList>
    </citation>
    <scope>NUCLEOTIDE SEQUENCE</scope>
    <source>
        <strain evidence="2">QA-1986 374</strain>
    </source>
</reference>
<organism evidence="2 3">
    <name type="scientific">Oceanobacillus jeddahense</name>
    <dbReference type="NCBI Taxonomy" id="1462527"/>
    <lineage>
        <taxon>Bacteria</taxon>
        <taxon>Bacillati</taxon>
        <taxon>Bacillota</taxon>
        <taxon>Bacilli</taxon>
        <taxon>Bacillales</taxon>
        <taxon>Bacillaceae</taxon>
        <taxon>Oceanobacillus</taxon>
    </lineage>
</organism>
<feature type="chain" id="PRO_5046565100" evidence="1">
    <location>
        <begin position="22"/>
        <end position="328"/>
    </location>
</feature>